<dbReference type="CDD" id="cd17873">
    <property type="entry name" value="FlhF"/>
    <property type="match status" value="1"/>
</dbReference>
<keyword evidence="4" id="KW-0813">Transport</keyword>
<keyword evidence="8" id="KW-0653">Protein transport</keyword>
<evidence type="ECO:0000256" key="11">
    <source>
        <dbReference type="ARBA" id="ARBA00023225"/>
    </source>
</evidence>
<evidence type="ECO:0000256" key="8">
    <source>
        <dbReference type="ARBA" id="ARBA00022927"/>
    </source>
</evidence>
<feature type="domain" description="AAA+ ATPase" evidence="14">
    <location>
        <begin position="203"/>
        <end position="402"/>
    </location>
</feature>
<dbReference type="FunFam" id="3.40.50.300:FF:000695">
    <property type="entry name" value="Flagellar biosynthesis regulator FlhF"/>
    <property type="match status" value="1"/>
</dbReference>
<dbReference type="Proteomes" id="UP000016646">
    <property type="component" value="Unassembled WGS sequence"/>
</dbReference>
<keyword evidence="5" id="KW-1003">Cell membrane</keyword>
<dbReference type="Pfam" id="PF00448">
    <property type="entry name" value="SRP54"/>
    <property type="match status" value="1"/>
</dbReference>
<dbReference type="InterPro" id="IPR027417">
    <property type="entry name" value="P-loop_NTPase"/>
</dbReference>
<dbReference type="GO" id="GO:0003924">
    <property type="term" value="F:GTPase activity"/>
    <property type="evidence" value="ECO:0007669"/>
    <property type="project" value="InterPro"/>
</dbReference>
<dbReference type="GO" id="GO:0006614">
    <property type="term" value="P:SRP-dependent cotranslational protein targeting to membrane"/>
    <property type="evidence" value="ECO:0007669"/>
    <property type="project" value="InterPro"/>
</dbReference>
<dbReference type="Gene3D" id="3.40.50.300">
    <property type="entry name" value="P-loop containing nucleotide triphosphate hydrolases"/>
    <property type="match status" value="1"/>
</dbReference>
<dbReference type="RefSeq" id="WP_021331016.1">
    <property type="nucleotide sequence ID" value="NZ_AUZJ01000050.1"/>
</dbReference>
<dbReference type="InterPro" id="IPR000897">
    <property type="entry name" value="SRP54_GTPase_dom"/>
</dbReference>
<evidence type="ECO:0000256" key="1">
    <source>
        <dbReference type="ARBA" id="ARBA00004413"/>
    </source>
</evidence>
<name>U2LAL7_TRESO</name>
<accession>U2LAL7</accession>
<keyword evidence="10" id="KW-0472">Membrane</keyword>
<keyword evidence="9" id="KW-0342">GTP-binding</keyword>
<dbReference type="GO" id="GO:0005047">
    <property type="term" value="F:signal recognition particle binding"/>
    <property type="evidence" value="ECO:0007669"/>
    <property type="project" value="TreeGrafter"/>
</dbReference>
<dbReference type="GO" id="GO:0015031">
    <property type="term" value="P:protein transport"/>
    <property type="evidence" value="ECO:0007669"/>
    <property type="project" value="UniProtKB-KW"/>
</dbReference>
<evidence type="ECO:0000256" key="13">
    <source>
        <dbReference type="ARBA" id="ARBA00030866"/>
    </source>
</evidence>
<keyword evidence="6" id="KW-0547">Nucleotide-binding</keyword>
<evidence type="ECO:0000256" key="5">
    <source>
        <dbReference type="ARBA" id="ARBA00022475"/>
    </source>
</evidence>
<evidence type="ECO:0000313" key="17">
    <source>
        <dbReference type="EMBL" id="ERK01523.1"/>
    </source>
</evidence>
<dbReference type="Gene3D" id="1.20.120.1380">
    <property type="entry name" value="Flagellar FlhF biosynthesis protein, N domain"/>
    <property type="match status" value="1"/>
</dbReference>
<reference evidence="18 19" key="1">
    <citation type="submission" date="2013-08" db="EMBL/GenBank/DDBJ databases">
        <authorList>
            <person name="Durkin A.S."/>
            <person name="Haft D.R."/>
            <person name="McCorrison J."/>
            <person name="Torralba M."/>
            <person name="Gillis M."/>
            <person name="Haft D.H."/>
            <person name="Methe B."/>
            <person name="Sutton G."/>
            <person name="Nelson K.E."/>
        </authorList>
    </citation>
    <scope>NUCLEOTIDE SEQUENCE [LARGE SCALE GENOMIC DNA]</scope>
    <source>
        <strain evidence="17 19">ATCC 35536</strain>
        <strain evidence="16 18">VPI DR56BR1116</strain>
    </source>
</reference>
<dbReference type="Proteomes" id="UP000016412">
    <property type="component" value="Unassembled WGS sequence"/>
</dbReference>
<evidence type="ECO:0000259" key="14">
    <source>
        <dbReference type="SMART" id="SM00382"/>
    </source>
</evidence>
<dbReference type="SUPFAM" id="SSF52540">
    <property type="entry name" value="P-loop containing nucleoside triphosphate hydrolases"/>
    <property type="match status" value="1"/>
</dbReference>
<dbReference type="PATRIC" id="fig|1125725.3.peg.2013"/>
<dbReference type="SMART" id="SM00382">
    <property type="entry name" value="AAA"/>
    <property type="match status" value="1"/>
</dbReference>
<dbReference type="AlphaFoldDB" id="U2LAL7"/>
<dbReference type="EMBL" id="AUZJ01000050">
    <property type="protein sequence ID" value="ERF60051.1"/>
    <property type="molecule type" value="Genomic_DNA"/>
</dbReference>
<dbReference type="STRING" id="1125725.HMPREF1325_1170"/>
<organism evidence="16 18">
    <name type="scientific">Treponema socranskii subsp. socranskii VPI DR56BR1116 = ATCC 35536</name>
    <dbReference type="NCBI Taxonomy" id="1125725"/>
    <lineage>
        <taxon>Bacteria</taxon>
        <taxon>Pseudomonadati</taxon>
        <taxon>Spirochaetota</taxon>
        <taxon>Spirochaetia</taxon>
        <taxon>Spirochaetales</taxon>
        <taxon>Treponemataceae</taxon>
        <taxon>Treponema</taxon>
    </lineage>
</organism>
<dbReference type="GO" id="GO:0005886">
    <property type="term" value="C:plasma membrane"/>
    <property type="evidence" value="ECO:0007669"/>
    <property type="project" value="UniProtKB-SubCell"/>
</dbReference>
<keyword evidence="19" id="KW-1185">Reference proteome</keyword>
<dbReference type="eggNOG" id="COG1419">
    <property type="taxonomic scope" value="Bacteria"/>
</dbReference>
<feature type="domain" description="SRP54-type proteins GTP-binding" evidence="15">
    <location>
        <begin position="204"/>
        <end position="403"/>
    </location>
</feature>
<protein>
    <recommendedName>
        <fullName evidence="3">Flagellar biosynthesis protein FlhF</fullName>
    </recommendedName>
    <alternativeName>
        <fullName evidence="13">Flagella-associated GTP-binding protein</fullName>
    </alternativeName>
</protein>
<comment type="subcellular location">
    <subcellularLocation>
        <location evidence="1">Cell membrane</location>
        <topology evidence="1">Peripheral membrane protein</topology>
        <orientation evidence="1">Cytoplasmic side</orientation>
    </subcellularLocation>
</comment>
<proteinExistence type="inferred from homology"/>
<dbReference type="InterPro" id="IPR047040">
    <property type="entry name" value="FlhF__GTPase_dom"/>
</dbReference>
<comment type="similarity">
    <text evidence="2">Belongs to the GTP-binding SRP family.</text>
</comment>
<dbReference type="GO" id="GO:0044781">
    <property type="term" value="P:bacterial-type flagellum organization"/>
    <property type="evidence" value="ECO:0007669"/>
    <property type="project" value="UniProtKB-KW"/>
</dbReference>
<evidence type="ECO:0000256" key="10">
    <source>
        <dbReference type="ARBA" id="ARBA00023136"/>
    </source>
</evidence>
<evidence type="ECO:0000313" key="18">
    <source>
        <dbReference type="Proteomes" id="UP000016412"/>
    </source>
</evidence>
<evidence type="ECO:0000256" key="4">
    <source>
        <dbReference type="ARBA" id="ARBA00022448"/>
    </source>
</evidence>
<dbReference type="GO" id="GO:0005525">
    <property type="term" value="F:GTP binding"/>
    <property type="evidence" value="ECO:0007669"/>
    <property type="project" value="UniProtKB-KW"/>
</dbReference>
<dbReference type="InterPro" id="IPR003593">
    <property type="entry name" value="AAA+_ATPase"/>
</dbReference>
<comment type="caution">
    <text evidence="16">The sequence shown here is derived from an EMBL/GenBank/DDBJ whole genome shotgun (WGS) entry which is preliminary data.</text>
</comment>
<evidence type="ECO:0000256" key="9">
    <source>
        <dbReference type="ARBA" id="ARBA00023134"/>
    </source>
</evidence>
<evidence type="ECO:0000256" key="3">
    <source>
        <dbReference type="ARBA" id="ARBA00014919"/>
    </source>
</evidence>
<keyword evidence="7" id="KW-1005">Bacterial flagellum biogenesis</keyword>
<dbReference type="PANTHER" id="PTHR43134:SF3">
    <property type="entry name" value="FLAGELLAR BIOSYNTHESIS PROTEIN FLHF"/>
    <property type="match status" value="1"/>
</dbReference>
<dbReference type="SMART" id="SM00962">
    <property type="entry name" value="SRP54"/>
    <property type="match status" value="1"/>
</dbReference>
<evidence type="ECO:0000256" key="2">
    <source>
        <dbReference type="ARBA" id="ARBA00008531"/>
    </source>
</evidence>
<dbReference type="EMBL" id="AVQI01000056">
    <property type="protein sequence ID" value="ERK01523.1"/>
    <property type="molecule type" value="Genomic_DNA"/>
</dbReference>
<evidence type="ECO:0000256" key="6">
    <source>
        <dbReference type="ARBA" id="ARBA00022741"/>
    </source>
</evidence>
<evidence type="ECO:0000256" key="12">
    <source>
        <dbReference type="ARBA" id="ARBA00025337"/>
    </source>
</evidence>
<comment type="function">
    <text evidence="12">Necessary for flagellar biosynthesis. May be involved in translocation of the flagellum.</text>
</comment>
<evidence type="ECO:0000256" key="7">
    <source>
        <dbReference type="ARBA" id="ARBA00022795"/>
    </source>
</evidence>
<dbReference type="OrthoDB" id="9778554at2"/>
<keyword evidence="11" id="KW-1006">Bacterial flagellum protein export</keyword>
<dbReference type="PANTHER" id="PTHR43134">
    <property type="entry name" value="SIGNAL RECOGNITION PARTICLE RECEPTOR SUBUNIT ALPHA"/>
    <property type="match status" value="1"/>
</dbReference>
<gene>
    <name evidence="17" type="ORF">HMPREF0860_1384</name>
    <name evidence="16" type="ORF">HMPREF1325_1170</name>
</gene>
<evidence type="ECO:0000313" key="16">
    <source>
        <dbReference type="EMBL" id="ERF60051.1"/>
    </source>
</evidence>
<evidence type="ECO:0000259" key="15">
    <source>
        <dbReference type="SMART" id="SM00962"/>
    </source>
</evidence>
<sequence length="417" mass="47005">MYSADRRDVPVLKMTGRTLDECKAKLFEKFNNEYTIRGKRTMLKGGFFGIGQKEVVEVSYTVDREDEIPKNTAAHSAGIPSRETDALDAAAAFNKTKDELLRAAQMTAINTAMNTRLSQMEDNLSKQLKNIALAASEKHPSIKKIESLLEENEFTFSYINEITEKLQSNFTLDALEDFKAVERKVVDWIGKTISIAPEKIQRPPHVVVIVGPTGVGKTTTLVKLATKMVSEAKREERRIPSFAFITTDTMRVGAYEHLASYSTILKTELEKAETVEDLKKLYDEKRENFDAIFIDTSGYSPNDTENIGKMKAVLDVRGMKPDIYLAVAASTKAKDLANIMQNYEQFGYNSVIVTKCDESKQYGNIISVLHEKNKKISYIADGQKVVRDIHRADVVQFLIRLSGFDVDRVHIEDEFGE</sequence>
<evidence type="ECO:0000313" key="19">
    <source>
        <dbReference type="Proteomes" id="UP000016646"/>
    </source>
</evidence>